<evidence type="ECO:0000256" key="2">
    <source>
        <dbReference type="ARBA" id="ARBA00022741"/>
    </source>
</evidence>
<evidence type="ECO:0000256" key="3">
    <source>
        <dbReference type="ARBA" id="ARBA00022840"/>
    </source>
</evidence>
<dbReference type="Gene3D" id="3.40.850.10">
    <property type="entry name" value="Kinesin motor domain"/>
    <property type="match status" value="1"/>
</dbReference>
<evidence type="ECO:0000313" key="11">
    <source>
        <dbReference type="Proteomes" id="UP001190700"/>
    </source>
</evidence>
<evidence type="ECO:0000256" key="6">
    <source>
        <dbReference type="PROSITE-ProRule" id="PRU00283"/>
    </source>
</evidence>
<evidence type="ECO:0000256" key="8">
    <source>
        <dbReference type="SAM" id="MobiDB-lite"/>
    </source>
</evidence>
<feature type="region of interest" description="Disordered" evidence="8">
    <location>
        <begin position="687"/>
        <end position="718"/>
    </location>
</feature>
<dbReference type="PANTHER" id="PTHR47968">
    <property type="entry name" value="CENTROMERE PROTEIN E"/>
    <property type="match status" value="1"/>
</dbReference>
<feature type="compositionally biased region" description="Basic and acidic residues" evidence="8">
    <location>
        <begin position="499"/>
        <end position="509"/>
    </location>
</feature>
<dbReference type="SUPFAM" id="SSF52540">
    <property type="entry name" value="P-loop containing nucleoside triphosphate hydrolases"/>
    <property type="match status" value="1"/>
</dbReference>
<dbReference type="AlphaFoldDB" id="A0AAE0L1N4"/>
<keyword evidence="3 6" id="KW-0067">ATP-binding</keyword>
<feature type="region of interest" description="Disordered" evidence="8">
    <location>
        <begin position="456"/>
        <end position="518"/>
    </location>
</feature>
<feature type="binding site" evidence="6">
    <location>
        <begin position="92"/>
        <end position="99"/>
    </location>
    <ligand>
        <name>ATP</name>
        <dbReference type="ChEBI" id="CHEBI:30616"/>
    </ligand>
</feature>
<feature type="compositionally biased region" description="Polar residues" evidence="8">
    <location>
        <begin position="687"/>
        <end position="696"/>
    </location>
</feature>
<dbReference type="InterPro" id="IPR036961">
    <property type="entry name" value="Kinesin_motor_dom_sf"/>
</dbReference>
<dbReference type="FunFam" id="3.40.850.10:FF:000014">
    <property type="entry name" value="Kinesin-like protein KIN-7G"/>
    <property type="match status" value="1"/>
</dbReference>
<name>A0AAE0L1N4_9CHLO</name>
<dbReference type="SMART" id="SM00129">
    <property type="entry name" value="KISc"/>
    <property type="match status" value="1"/>
</dbReference>
<dbReference type="PROSITE" id="PS50067">
    <property type="entry name" value="KINESIN_MOTOR_2"/>
    <property type="match status" value="1"/>
</dbReference>
<feature type="region of interest" description="Disordered" evidence="8">
    <location>
        <begin position="362"/>
        <end position="395"/>
    </location>
</feature>
<dbReference type="PANTHER" id="PTHR47968:SF33">
    <property type="entry name" value="KINESIN-LIKE PROTEIN KIN-7C, MITOCHONDRIAL ISOFORM X1"/>
    <property type="match status" value="1"/>
</dbReference>
<proteinExistence type="inferred from homology"/>
<keyword evidence="11" id="KW-1185">Reference proteome</keyword>
<evidence type="ECO:0000256" key="4">
    <source>
        <dbReference type="ARBA" id="ARBA00023054"/>
    </source>
</evidence>
<comment type="similarity">
    <text evidence="1">Belongs to the TRAFAC class myosin-kinesin ATPase superfamily. Kinesin family. KIN-7 subfamily.</text>
</comment>
<protein>
    <recommendedName>
        <fullName evidence="9">Kinesin motor domain-containing protein</fullName>
    </recommendedName>
</protein>
<dbReference type="EMBL" id="LGRX02011785">
    <property type="protein sequence ID" value="KAK3268519.1"/>
    <property type="molecule type" value="Genomic_DNA"/>
</dbReference>
<gene>
    <name evidence="10" type="ORF">CYMTET_22985</name>
</gene>
<evidence type="ECO:0000256" key="1">
    <source>
        <dbReference type="ARBA" id="ARBA00007310"/>
    </source>
</evidence>
<dbReference type="GO" id="GO:0007018">
    <property type="term" value="P:microtubule-based movement"/>
    <property type="evidence" value="ECO:0007669"/>
    <property type="project" value="InterPro"/>
</dbReference>
<dbReference type="Proteomes" id="UP001190700">
    <property type="component" value="Unassembled WGS sequence"/>
</dbReference>
<feature type="domain" description="Kinesin motor" evidence="9">
    <location>
        <begin position="6"/>
        <end position="328"/>
    </location>
</feature>
<feature type="coiled-coil region" evidence="7">
    <location>
        <begin position="655"/>
        <end position="682"/>
    </location>
</feature>
<comment type="caution">
    <text evidence="10">The sequence shown here is derived from an EMBL/GenBank/DDBJ whole genome shotgun (WGS) entry which is preliminary data.</text>
</comment>
<dbReference type="GO" id="GO:0008017">
    <property type="term" value="F:microtubule binding"/>
    <property type="evidence" value="ECO:0007669"/>
    <property type="project" value="InterPro"/>
</dbReference>
<dbReference type="Pfam" id="PF00225">
    <property type="entry name" value="Kinesin"/>
    <property type="match status" value="1"/>
</dbReference>
<evidence type="ECO:0000313" key="10">
    <source>
        <dbReference type="EMBL" id="KAK3268519.1"/>
    </source>
</evidence>
<dbReference type="GO" id="GO:0003777">
    <property type="term" value="F:microtubule motor activity"/>
    <property type="evidence" value="ECO:0007669"/>
    <property type="project" value="InterPro"/>
</dbReference>
<keyword evidence="5 6" id="KW-0505">Motor protein</keyword>
<feature type="compositionally biased region" description="Basic and acidic residues" evidence="8">
    <location>
        <begin position="375"/>
        <end position="395"/>
    </location>
</feature>
<dbReference type="CDD" id="cd01374">
    <property type="entry name" value="KISc_CENP_E"/>
    <property type="match status" value="1"/>
</dbReference>
<dbReference type="PRINTS" id="PR00380">
    <property type="entry name" value="KINESINHEAVY"/>
</dbReference>
<dbReference type="InterPro" id="IPR001752">
    <property type="entry name" value="Kinesin_motor_dom"/>
</dbReference>
<dbReference type="GO" id="GO:0005524">
    <property type="term" value="F:ATP binding"/>
    <property type="evidence" value="ECO:0007669"/>
    <property type="project" value="UniProtKB-UniRule"/>
</dbReference>
<reference evidence="10 11" key="1">
    <citation type="journal article" date="2015" name="Genome Biol. Evol.">
        <title>Comparative Genomics of a Bacterivorous Green Alga Reveals Evolutionary Causalities and Consequences of Phago-Mixotrophic Mode of Nutrition.</title>
        <authorList>
            <person name="Burns J.A."/>
            <person name="Paasch A."/>
            <person name="Narechania A."/>
            <person name="Kim E."/>
        </authorList>
    </citation>
    <scope>NUCLEOTIDE SEQUENCE [LARGE SCALE GENOMIC DNA]</scope>
    <source>
        <strain evidence="10 11">PLY_AMNH</strain>
    </source>
</reference>
<dbReference type="InterPro" id="IPR027417">
    <property type="entry name" value="P-loop_NTPase"/>
</dbReference>
<evidence type="ECO:0000256" key="7">
    <source>
        <dbReference type="SAM" id="Coils"/>
    </source>
</evidence>
<keyword evidence="4 7" id="KW-0175">Coiled coil</keyword>
<evidence type="ECO:0000256" key="5">
    <source>
        <dbReference type="ARBA" id="ARBA00023175"/>
    </source>
</evidence>
<accession>A0AAE0L1N4</accession>
<sequence>MPRGENVTVAVRFRPLSNSEIKRGEFEQWEALDKRHVGLVQHDDPKRAVVAKFAFDHVFSKEATTQEIFDKVAAEHVWSSMDGKNATVFAYGVTSSGKTFTMRGKRNSPGVIPLAIEGVFSAIQQTPDREFLLRVSYLEIYNEVINDLLDPARTNLKLREDKNHGVYVENIKEEVVLSFEHILSLIAAGEAHRHVGATNFNAESSRSHTIFRLNIESTIPETMDIRQSNLNLIDLAGSESSKAETTGLRRREGAFINKSLLTLGTIISKLSEGKATHVPYRDSKLTRFLQGSLSGNGRIAMVCTVTPGSINAEETHNTLKFASRAKRVELKPETLHVLDDKSLIKKYQQEIIELRNQLESLMQGSATPPPPGAKSEPEESKVESSPKEDGGTWEQDRAELEGRIARLKRIILHSSRVSGIDELPQGLAPKRSSVLHADTDPASRAFEKMAFPMPGGPGAEVAKGPALRNSKDGSGGRRSWMNWLGPLAGGGRARGGAKPMEELAEHERSPSPFDEPLSRLTVPDSIAGELFLGTVEKQLLQTEDSFKSQSKLSLQEQQDLREEMRLLVQEATTKESELNRVSMEFREVEAQSLESIHTLKEELMVKNRHVGKLEHRIVNLAQRGAGSEELLKLVDRLRQDVGEKNFELQVLGADNKLLQATVDLLQRENAQLILNMEAKSKEVKQMSLLSADSTPQPVDAAGLSETAAPRQDPPQNPLSTLRGALKTILEELESKGRSADIISPVVMEQINELEEAHLEALVRLRTIKEKQKRLKHRKSLA</sequence>
<dbReference type="InterPro" id="IPR027640">
    <property type="entry name" value="Kinesin-like_fam"/>
</dbReference>
<evidence type="ECO:0000259" key="9">
    <source>
        <dbReference type="PROSITE" id="PS50067"/>
    </source>
</evidence>
<organism evidence="10 11">
    <name type="scientific">Cymbomonas tetramitiformis</name>
    <dbReference type="NCBI Taxonomy" id="36881"/>
    <lineage>
        <taxon>Eukaryota</taxon>
        <taxon>Viridiplantae</taxon>
        <taxon>Chlorophyta</taxon>
        <taxon>Pyramimonadophyceae</taxon>
        <taxon>Pyramimonadales</taxon>
        <taxon>Pyramimonadaceae</taxon>
        <taxon>Cymbomonas</taxon>
    </lineage>
</organism>
<keyword evidence="2 6" id="KW-0547">Nucleotide-binding</keyword>